<feature type="transmembrane region" description="Helical" evidence="1">
    <location>
        <begin position="164"/>
        <end position="181"/>
    </location>
</feature>
<accession>A0ABP5GIN6</accession>
<feature type="transmembrane region" description="Helical" evidence="1">
    <location>
        <begin position="256"/>
        <end position="279"/>
    </location>
</feature>
<organism evidence="3 4">
    <name type="scientific">Catenulispora yoronensis</name>
    <dbReference type="NCBI Taxonomy" id="450799"/>
    <lineage>
        <taxon>Bacteria</taxon>
        <taxon>Bacillati</taxon>
        <taxon>Actinomycetota</taxon>
        <taxon>Actinomycetes</taxon>
        <taxon>Catenulisporales</taxon>
        <taxon>Catenulisporaceae</taxon>
        <taxon>Catenulispora</taxon>
    </lineage>
</organism>
<proteinExistence type="predicted"/>
<gene>
    <name evidence="3" type="ORF">GCM10009839_56490</name>
</gene>
<dbReference type="Proteomes" id="UP001500751">
    <property type="component" value="Unassembled WGS sequence"/>
</dbReference>
<dbReference type="Pfam" id="PF02517">
    <property type="entry name" value="Rce1-like"/>
    <property type="match status" value="1"/>
</dbReference>
<name>A0ABP5GIN6_9ACTN</name>
<feature type="transmembrane region" description="Helical" evidence="1">
    <location>
        <begin position="187"/>
        <end position="206"/>
    </location>
</feature>
<protein>
    <submittedName>
        <fullName evidence="3">Type II CAAX endopeptidase family protein</fullName>
    </submittedName>
</protein>
<keyword evidence="1" id="KW-0472">Membrane</keyword>
<keyword evidence="1" id="KW-1133">Transmembrane helix</keyword>
<sequence>MSTTDVRREADFDHGPVRSGPERGRWGRIVHGPLGWALAGLVGVGLVAGVTATGPGPVPVLGGGVAVGVYWVVMRRLARRATPEIAGRGAARQALLGSVMGLGFVAVSTLLIMAFGGYSFSWAHHAVGGTLASVLAVQAGAALTEELMFRGVALQAIEQRWGSVVAVAATALFFGAVHMANPGATPWSGVAIAVEAGVMLGAAFLWQRSIWLVVGVHFAWNSAEQLLGVPVSGHTPDARLFSVRTSGSHLLTGGAFGLEASVFPVAIGLLLAILMFAAARAGGNVVPARRADRRNR</sequence>
<evidence type="ECO:0000256" key="1">
    <source>
        <dbReference type="SAM" id="Phobius"/>
    </source>
</evidence>
<evidence type="ECO:0000313" key="4">
    <source>
        <dbReference type="Proteomes" id="UP001500751"/>
    </source>
</evidence>
<dbReference type="EMBL" id="BAAAQN010000038">
    <property type="protein sequence ID" value="GAA2045242.1"/>
    <property type="molecule type" value="Genomic_DNA"/>
</dbReference>
<comment type="caution">
    <text evidence="3">The sequence shown here is derived from an EMBL/GenBank/DDBJ whole genome shotgun (WGS) entry which is preliminary data.</text>
</comment>
<feature type="domain" description="CAAX prenyl protease 2/Lysostaphin resistance protein A-like" evidence="2">
    <location>
        <begin position="131"/>
        <end position="222"/>
    </location>
</feature>
<feature type="transmembrane region" description="Helical" evidence="1">
    <location>
        <begin position="122"/>
        <end position="143"/>
    </location>
</feature>
<feature type="transmembrane region" description="Helical" evidence="1">
    <location>
        <begin position="94"/>
        <end position="116"/>
    </location>
</feature>
<dbReference type="RefSeq" id="WP_344668696.1">
    <property type="nucleotide sequence ID" value="NZ_BAAAQN010000038.1"/>
</dbReference>
<feature type="transmembrane region" description="Helical" evidence="1">
    <location>
        <begin position="56"/>
        <end position="73"/>
    </location>
</feature>
<dbReference type="PANTHER" id="PTHR39430:SF1">
    <property type="entry name" value="PROTEASE"/>
    <property type="match status" value="1"/>
</dbReference>
<feature type="transmembrane region" description="Helical" evidence="1">
    <location>
        <begin position="29"/>
        <end position="50"/>
    </location>
</feature>
<dbReference type="PANTHER" id="PTHR39430">
    <property type="entry name" value="MEMBRANE-ASSOCIATED PROTEASE-RELATED"/>
    <property type="match status" value="1"/>
</dbReference>
<keyword evidence="4" id="KW-1185">Reference proteome</keyword>
<evidence type="ECO:0000259" key="2">
    <source>
        <dbReference type="Pfam" id="PF02517"/>
    </source>
</evidence>
<dbReference type="InterPro" id="IPR003675">
    <property type="entry name" value="Rce1/LyrA-like_dom"/>
</dbReference>
<evidence type="ECO:0000313" key="3">
    <source>
        <dbReference type="EMBL" id="GAA2045242.1"/>
    </source>
</evidence>
<reference evidence="4" key="1">
    <citation type="journal article" date="2019" name="Int. J. Syst. Evol. Microbiol.">
        <title>The Global Catalogue of Microorganisms (GCM) 10K type strain sequencing project: providing services to taxonomists for standard genome sequencing and annotation.</title>
        <authorList>
            <consortium name="The Broad Institute Genomics Platform"/>
            <consortium name="The Broad Institute Genome Sequencing Center for Infectious Disease"/>
            <person name="Wu L."/>
            <person name="Ma J."/>
        </authorList>
    </citation>
    <scope>NUCLEOTIDE SEQUENCE [LARGE SCALE GENOMIC DNA]</scope>
    <source>
        <strain evidence="4">JCM 16014</strain>
    </source>
</reference>
<keyword evidence="1" id="KW-0812">Transmembrane</keyword>